<sequence>MLSALKKIINKLCRPSINKRLQQRLKNHEMSVISSNCNGALILHDLNQAFRSPFVNLYLEPSDFIRYLKNMQEYNAQTLTFIPSDKSYPIGKLGDITLHFMHYHSEEEAKTKWESRLKRINLNNLFIIMTDRDGATYQDLKEFNELPFKNKIVFTHKPYPEFSSSFYIKGFDNSSQVGDLFDFSGWNGQKYYDQFDYVNWFNQENT</sequence>
<organism evidence="1 3">
    <name type="scientific">Haemophilus sputorum</name>
    <dbReference type="NCBI Taxonomy" id="1078480"/>
    <lineage>
        <taxon>Bacteria</taxon>
        <taxon>Pseudomonadati</taxon>
        <taxon>Pseudomonadota</taxon>
        <taxon>Gammaproteobacteria</taxon>
        <taxon>Pasteurellales</taxon>
        <taxon>Pasteurellaceae</taxon>
        <taxon>Haemophilus</taxon>
    </lineage>
</organism>
<dbReference type="InterPro" id="IPR015037">
    <property type="entry name" value="DUF1919"/>
</dbReference>
<dbReference type="Pfam" id="PF08942">
    <property type="entry name" value="DUF1919"/>
    <property type="match status" value="1"/>
</dbReference>
<dbReference type="InterPro" id="IPR037226">
    <property type="entry name" value="CAC2185-like_sf"/>
</dbReference>
<dbReference type="RefSeq" id="WP_111389323.1">
    <property type="nucleotide sequence ID" value="NZ_QEPN01000002.1"/>
</dbReference>
<dbReference type="AlphaFoldDB" id="A0A369YJI7"/>
<dbReference type="STRING" id="1035839.GCA_000238795_01538"/>
<dbReference type="EMBL" id="QEQG01000002">
    <property type="protein sequence ID" value="RDF12571.1"/>
    <property type="molecule type" value="Genomic_DNA"/>
</dbReference>
<name>A0A369YJI7_9PAST</name>
<comment type="caution">
    <text evidence="1">The sequence shown here is derived from an EMBL/GenBank/DDBJ whole genome shotgun (WGS) entry which is preliminary data.</text>
</comment>
<keyword evidence="4" id="KW-1185">Reference proteome</keyword>
<dbReference type="SUPFAM" id="SSF142795">
    <property type="entry name" value="CAC2185-like"/>
    <property type="match status" value="1"/>
</dbReference>
<reference evidence="3 4" key="1">
    <citation type="submission" date="2018-05" db="EMBL/GenBank/DDBJ databases">
        <title>Draft Genome Sequences for a Diverse set of 7 Haemophilus Species.</title>
        <authorList>
            <person name="Nichols M."/>
            <person name="Topaz N."/>
            <person name="Wang X."/>
            <person name="Wang X."/>
            <person name="Boxrud D."/>
        </authorList>
    </citation>
    <scope>NUCLEOTIDE SEQUENCE [LARGE SCALE GENOMIC DNA]</scope>
    <source>
        <strain evidence="1 3">C2002001239</strain>
        <strain evidence="2 4">C2015005473</strain>
    </source>
</reference>
<proteinExistence type="predicted"/>
<evidence type="ECO:0000313" key="4">
    <source>
        <dbReference type="Proteomes" id="UP000253950"/>
    </source>
</evidence>
<dbReference type="Proteomes" id="UP000253872">
    <property type="component" value="Unassembled WGS sequence"/>
</dbReference>
<evidence type="ECO:0000313" key="2">
    <source>
        <dbReference type="EMBL" id="RDF12571.1"/>
    </source>
</evidence>
<gene>
    <name evidence="2" type="ORF">DPV84_03265</name>
    <name evidence="1" type="ORF">DPV93_02445</name>
</gene>
<evidence type="ECO:0000313" key="3">
    <source>
        <dbReference type="Proteomes" id="UP000253872"/>
    </source>
</evidence>
<dbReference type="EMBL" id="QEPN01000002">
    <property type="protein sequence ID" value="RDE72965.1"/>
    <property type="molecule type" value="Genomic_DNA"/>
</dbReference>
<evidence type="ECO:0000313" key="1">
    <source>
        <dbReference type="EMBL" id="RDE72965.1"/>
    </source>
</evidence>
<protein>
    <submittedName>
        <fullName evidence="1">DUF1919 domain-containing protein</fullName>
    </submittedName>
</protein>
<accession>A0A369YJI7</accession>
<dbReference type="Proteomes" id="UP000253950">
    <property type="component" value="Unassembled WGS sequence"/>
</dbReference>